<sequence>MNEGDKIVLLKLSRKTIETYLREHRKIKGTKEEYPQREFWEERGTFVTLTENGALRGCIGTIYPVRPLVLDVIENSINAAFRDPRFYPVEESELPYINIEISILSVPEKIYFKDTEELFEKVIPFKHGVIIKKGFYQATFLPQVWEELSKPEDFFTHLCLKAGLNGDCFKEKNLEVEVYTVEAFSEKELGLS</sequence>
<feature type="domain" description="AMMECR1" evidence="1">
    <location>
        <begin position="4"/>
        <end position="192"/>
    </location>
</feature>
<dbReference type="EMBL" id="DTHV01000080">
    <property type="protein sequence ID" value="HGW60285.1"/>
    <property type="molecule type" value="Genomic_DNA"/>
</dbReference>
<dbReference type="InterPro" id="IPR027623">
    <property type="entry name" value="AmmeMemoSam_A"/>
</dbReference>
<dbReference type="PANTHER" id="PTHR13016">
    <property type="entry name" value="AMMECR1 HOMOLOG"/>
    <property type="match status" value="1"/>
</dbReference>
<dbReference type="NCBIfam" id="TIGR00296">
    <property type="entry name" value="TIGR00296 family protein"/>
    <property type="match status" value="1"/>
</dbReference>
<dbReference type="InterPro" id="IPR027485">
    <property type="entry name" value="AMMECR1_N"/>
</dbReference>
<name>A0A7C4U2J1_9BACT</name>
<dbReference type="Pfam" id="PF01871">
    <property type="entry name" value="AMMECR1"/>
    <property type="match status" value="1"/>
</dbReference>
<dbReference type="PROSITE" id="PS51112">
    <property type="entry name" value="AMMECR1"/>
    <property type="match status" value="1"/>
</dbReference>
<dbReference type="InterPro" id="IPR036071">
    <property type="entry name" value="AMMECR1_dom_sf"/>
</dbReference>
<evidence type="ECO:0000313" key="2">
    <source>
        <dbReference type="EMBL" id="HGW60285.1"/>
    </source>
</evidence>
<dbReference type="Gene3D" id="3.30.700.20">
    <property type="entry name" value="Hypothetical protein ph0010, domain 1"/>
    <property type="match status" value="1"/>
</dbReference>
<dbReference type="AlphaFoldDB" id="A0A7C4U2J1"/>
<dbReference type="InterPro" id="IPR023473">
    <property type="entry name" value="AMMECR1"/>
</dbReference>
<proteinExistence type="predicted"/>
<dbReference type="SUPFAM" id="SSF143447">
    <property type="entry name" value="AMMECR1-like"/>
    <property type="match status" value="1"/>
</dbReference>
<dbReference type="PANTHER" id="PTHR13016:SF0">
    <property type="entry name" value="AMME SYNDROME CANDIDATE GENE 1 PROTEIN"/>
    <property type="match status" value="1"/>
</dbReference>
<gene>
    <name evidence="2" type="primary">amrA</name>
    <name evidence="2" type="ORF">ENV82_02465</name>
</gene>
<accession>A0A7C4U2J1</accession>
<evidence type="ECO:0000259" key="1">
    <source>
        <dbReference type="PROSITE" id="PS51112"/>
    </source>
</evidence>
<protein>
    <submittedName>
        <fullName evidence="2">AmmeMemoRadiSam system protein A</fullName>
    </submittedName>
</protein>
<dbReference type="NCBIfam" id="TIGR04335">
    <property type="entry name" value="AmmeMemoSam_A"/>
    <property type="match status" value="1"/>
</dbReference>
<reference evidence="2" key="1">
    <citation type="journal article" date="2020" name="mSystems">
        <title>Genome- and Community-Level Interaction Insights into Carbon Utilization and Element Cycling Functions of Hydrothermarchaeota in Hydrothermal Sediment.</title>
        <authorList>
            <person name="Zhou Z."/>
            <person name="Liu Y."/>
            <person name="Xu W."/>
            <person name="Pan J."/>
            <person name="Luo Z.H."/>
            <person name="Li M."/>
        </authorList>
    </citation>
    <scope>NUCLEOTIDE SEQUENCE [LARGE SCALE GENOMIC DNA]</scope>
    <source>
        <strain evidence="2">SpSt-794</strain>
    </source>
</reference>
<dbReference type="Gene3D" id="3.30.1490.150">
    <property type="entry name" value="Hypothetical protein ph0010, domain 2"/>
    <property type="match status" value="1"/>
</dbReference>
<organism evidence="2">
    <name type="scientific">Caldisericum exile</name>
    <dbReference type="NCBI Taxonomy" id="693075"/>
    <lineage>
        <taxon>Bacteria</taxon>
        <taxon>Pseudomonadati</taxon>
        <taxon>Caldisericota/Cryosericota group</taxon>
        <taxon>Caldisericota</taxon>
        <taxon>Caldisericia</taxon>
        <taxon>Caldisericales</taxon>
        <taxon>Caldisericaceae</taxon>
        <taxon>Caldisericum</taxon>
    </lineage>
</organism>
<dbReference type="InterPro" id="IPR002733">
    <property type="entry name" value="AMMECR1_domain"/>
</dbReference>
<comment type="caution">
    <text evidence="2">The sequence shown here is derived from an EMBL/GenBank/DDBJ whole genome shotgun (WGS) entry which is preliminary data.</text>
</comment>